<keyword evidence="4" id="KW-0255">Endonuclease</keyword>
<keyword evidence="4" id="KW-0378">Hydrolase</keyword>
<dbReference type="PANTHER" id="PTHR34477">
    <property type="entry name" value="UPF0213 PROTEIN YHBQ"/>
    <property type="match status" value="1"/>
</dbReference>
<keyword evidence="5" id="KW-1185">Reference proteome</keyword>
<dbReference type="AlphaFoldDB" id="A0A1G7RTH4"/>
<reference evidence="4 5" key="1">
    <citation type="submission" date="2016-10" db="EMBL/GenBank/DDBJ databases">
        <authorList>
            <person name="de Groot N.N."/>
        </authorList>
    </citation>
    <scope>NUCLEOTIDE SEQUENCE [LARGE SCALE GENOMIC DNA]</scope>
    <source>
        <strain evidence="4 5">CGMCC 1.10267</strain>
    </source>
</reference>
<evidence type="ECO:0000313" key="5">
    <source>
        <dbReference type="Proteomes" id="UP000199495"/>
    </source>
</evidence>
<evidence type="ECO:0000259" key="3">
    <source>
        <dbReference type="PROSITE" id="PS50164"/>
    </source>
</evidence>
<dbReference type="CDD" id="cd10448">
    <property type="entry name" value="GIY-YIG_unchar_3"/>
    <property type="match status" value="1"/>
</dbReference>
<dbReference type="InterPro" id="IPR035901">
    <property type="entry name" value="GIY-YIG_endonuc_sf"/>
</dbReference>
<evidence type="ECO:0000256" key="1">
    <source>
        <dbReference type="ARBA" id="ARBA00007435"/>
    </source>
</evidence>
<dbReference type="RefSeq" id="WP_090591918.1">
    <property type="nucleotide sequence ID" value="NZ_FNCS01000001.1"/>
</dbReference>
<protein>
    <submittedName>
        <fullName evidence="4">Putative endonuclease</fullName>
    </submittedName>
</protein>
<dbReference type="SMART" id="SM00465">
    <property type="entry name" value="GIYc"/>
    <property type="match status" value="1"/>
</dbReference>
<feature type="domain" description="GIY-YIG" evidence="3">
    <location>
        <begin position="5"/>
        <end position="81"/>
    </location>
</feature>
<keyword evidence="2" id="KW-0812">Transmembrane</keyword>
<feature type="transmembrane region" description="Helical" evidence="2">
    <location>
        <begin position="6"/>
        <end position="29"/>
    </location>
</feature>
<dbReference type="PANTHER" id="PTHR34477:SF5">
    <property type="entry name" value="BSL5627 PROTEIN"/>
    <property type="match status" value="1"/>
</dbReference>
<dbReference type="GO" id="GO:0004519">
    <property type="term" value="F:endonuclease activity"/>
    <property type="evidence" value="ECO:0007669"/>
    <property type="project" value="UniProtKB-KW"/>
</dbReference>
<dbReference type="OrthoDB" id="287318at2"/>
<organism evidence="4 5">
    <name type="scientific">Pelagibacterium luteolum</name>
    <dbReference type="NCBI Taxonomy" id="440168"/>
    <lineage>
        <taxon>Bacteria</taxon>
        <taxon>Pseudomonadati</taxon>
        <taxon>Pseudomonadota</taxon>
        <taxon>Alphaproteobacteria</taxon>
        <taxon>Hyphomicrobiales</taxon>
        <taxon>Devosiaceae</taxon>
        <taxon>Pelagibacterium</taxon>
    </lineage>
</organism>
<dbReference type="Gene3D" id="3.40.1440.10">
    <property type="entry name" value="GIY-YIG endonuclease"/>
    <property type="match status" value="1"/>
</dbReference>
<dbReference type="EMBL" id="FNCS01000001">
    <property type="protein sequence ID" value="SDG13984.1"/>
    <property type="molecule type" value="Genomic_DNA"/>
</dbReference>
<dbReference type="Proteomes" id="UP000199495">
    <property type="component" value="Unassembled WGS sequence"/>
</dbReference>
<keyword evidence="4" id="KW-0540">Nuclease</keyword>
<dbReference type="STRING" id="440168.SAMN04487974_101110"/>
<dbReference type="PROSITE" id="PS50164">
    <property type="entry name" value="GIY_YIG"/>
    <property type="match status" value="1"/>
</dbReference>
<evidence type="ECO:0000256" key="2">
    <source>
        <dbReference type="SAM" id="Phobius"/>
    </source>
</evidence>
<dbReference type="InterPro" id="IPR050190">
    <property type="entry name" value="UPF0213_domain"/>
</dbReference>
<dbReference type="InterPro" id="IPR000305">
    <property type="entry name" value="GIY-YIG_endonuc"/>
</dbReference>
<accession>A0A1G7RTH4</accession>
<keyword evidence="2" id="KW-0472">Membrane</keyword>
<proteinExistence type="inferred from homology"/>
<evidence type="ECO:0000313" key="4">
    <source>
        <dbReference type="EMBL" id="SDG13984.1"/>
    </source>
</evidence>
<comment type="similarity">
    <text evidence="1">Belongs to the UPF0213 family.</text>
</comment>
<dbReference type="SUPFAM" id="SSF82771">
    <property type="entry name" value="GIY-YIG endonuclease"/>
    <property type="match status" value="1"/>
</dbReference>
<keyword evidence="2" id="KW-1133">Transmembrane helix</keyword>
<gene>
    <name evidence="4" type="ORF">SAMN04487974_101110</name>
</gene>
<dbReference type="Pfam" id="PF01541">
    <property type="entry name" value="GIY-YIG"/>
    <property type="match status" value="1"/>
</dbReference>
<name>A0A1G7RTH4_9HYPH</name>
<sequence>MGAQRYYYVYILASGIGGTLYVGVTNDLFRRIGEHRDKAVAGFTRAYDVERLVYYETHESIDGAIEREKRLKRWRRGWKVQLIEEQNPNWVDLFAGLRP</sequence>